<evidence type="ECO:0000259" key="2">
    <source>
        <dbReference type="Pfam" id="PF01757"/>
    </source>
</evidence>
<keyword evidence="1" id="KW-1133">Transmembrane helix</keyword>
<gene>
    <name evidence="3" type="ORF">HCJ96_04280</name>
</gene>
<keyword evidence="3" id="KW-0012">Acyltransferase</keyword>
<feature type="domain" description="Acyltransferase 3" evidence="2">
    <location>
        <begin position="8"/>
        <end position="122"/>
    </location>
</feature>
<evidence type="ECO:0000313" key="4">
    <source>
        <dbReference type="Proteomes" id="UP000709336"/>
    </source>
</evidence>
<keyword evidence="3" id="KW-0808">Transferase</keyword>
<feature type="transmembrane region" description="Helical" evidence="1">
    <location>
        <begin position="7"/>
        <end position="24"/>
    </location>
</feature>
<keyword evidence="1" id="KW-0472">Membrane</keyword>
<organism evidence="3 4">
    <name type="scientific">Alteromonas ponticola</name>
    <dbReference type="NCBI Taxonomy" id="2720613"/>
    <lineage>
        <taxon>Bacteria</taxon>
        <taxon>Pseudomonadati</taxon>
        <taxon>Pseudomonadota</taxon>
        <taxon>Gammaproteobacteria</taxon>
        <taxon>Alteromonadales</taxon>
        <taxon>Alteromonadaceae</taxon>
        <taxon>Alteromonas/Salinimonas group</taxon>
        <taxon>Alteromonas</taxon>
    </lineage>
</organism>
<dbReference type="InterPro" id="IPR002656">
    <property type="entry name" value="Acyl_transf_3_dom"/>
</dbReference>
<dbReference type="Proteomes" id="UP000709336">
    <property type="component" value="Unassembled WGS sequence"/>
</dbReference>
<accession>A0ABX1R0V5</accession>
<dbReference type="EMBL" id="JAATNW010000002">
    <property type="protein sequence ID" value="NMH59236.1"/>
    <property type="molecule type" value="Genomic_DNA"/>
</dbReference>
<protein>
    <submittedName>
        <fullName evidence="3">Acyltransferase family protein</fullName>
    </submittedName>
</protein>
<sequence>MKTFDNHIQTLRGFAIILILFLHLSVENEFDSIRGGLDFLSYVFTNVRIPLFTVISGYFYTFLALDQIGQRTFFTKKATRLLIPLYFAISAEFLIQLLFFSESTLPFYLQVVNALFFANGHY</sequence>
<keyword evidence="4" id="KW-1185">Reference proteome</keyword>
<proteinExistence type="predicted"/>
<comment type="caution">
    <text evidence="3">The sequence shown here is derived from an EMBL/GenBank/DDBJ whole genome shotgun (WGS) entry which is preliminary data.</text>
</comment>
<name>A0ABX1R0V5_9ALTE</name>
<keyword evidence="1" id="KW-0812">Transmembrane</keyword>
<dbReference type="GO" id="GO:0016746">
    <property type="term" value="F:acyltransferase activity"/>
    <property type="evidence" value="ECO:0007669"/>
    <property type="project" value="UniProtKB-KW"/>
</dbReference>
<evidence type="ECO:0000256" key="1">
    <source>
        <dbReference type="SAM" id="Phobius"/>
    </source>
</evidence>
<reference evidence="3 4" key="1">
    <citation type="submission" date="2020-03" db="EMBL/GenBank/DDBJ databases">
        <title>Alteromonas ponticola sp. nov., isolated from seawater.</title>
        <authorList>
            <person name="Yoon J.-H."/>
            <person name="Kim Y.-O."/>
        </authorList>
    </citation>
    <scope>NUCLEOTIDE SEQUENCE [LARGE SCALE GENOMIC DNA]</scope>
    <source>
        <strain evidence="3 4">MYP5</strain>
    </source>
</reference>
<dbReference type="Pfam" id="PF01757">
    <property type="entry name" value="Acyl_transf_3"/>
    <property type="match status" value="1"/>
</dbReference>
<feature type="transmembrane region" description="Helical" evidence="1">
    <location>
        <begin position="39"/>
        <end position="60"/>
    </location>
</feature>
<feature type="transmembrane region" description="Helical" evidence="1">
    <location>
        <begin position="81"/>
        <end position="100"/>
    </location>
</feature>
<evidence type="ECO:0000313" key="3">
    <source>
        <dbReference type="EMBL" id="NMH59236.1"/>
    </source>
</evidence>